<evidence type="ECO:0000256" key="1">
    <source>
        <dbReference type="ARBA" id="ARBA00022679"/>
    </source>
</evidence>
<comment type="similarity">
    <text evidence="3">Belongs to the acetyltransferase family. RimJ subfamily.</text>
</comment>
<evidence type="ECO:0000313" key="5">
    <source>
        <dbReference type="EMBL" id="RLV54623.1"/>
    </source>
</evidence>
<evidence type="ECO:0000256" key="3">
    <source>
        <dbReference type="ARBA" id="ARBA00038502"/>
    </source>
</evidence>
<reference evidence="5 6" key="1">
    <citation type="submission" date="2018-10" db="EMBL/GenBank/DDBJ databases">
        <title>Aeromicrobium sp. 9W16Y-2 whole genome shotgun sequence.</title>
        <authorList>
            <person name="Li F."/>
        </authorList>
    </citation>
    <scope>NUCLEOTIDE SEQUENCE [LARGE SCALE GENOMIC DNA]</scope>
    <source>
        <strain evidence="5 6">9W16Y-2</strain>
    </source>
</reference>
<dbReference type="InterPro" id="IPR051531">
    <property type="entry name" value="N-acetyltransferase"/>
</dbReference>
<keyword evidence="1 5" id="KW-0808">Transferase</keyword>
<dbReference type="AlphaFoldDB" id="A0A3L8PIW2"/>
<dbReference type="EMBL" id="RDBF01000016">
    <property type="protein sequence ID" value="RLV54623.1"/>
    <property type="molecule type" value="Genomic_DNA"/>
</dbReference>
<evidence type="ECO:0000256" key="2">
    <source>
        <dbReference type="ARBA" id="ARBA00023315"/>
    </source>
</evidence>
<dbReference type="PANTHER" id="PTHR43792">
    <property type="entry name" value="GNAT FAMILY, PUTATIVE (AFU_ORTHOLOGUE AFUA_3G00765)-RELATED-RELATED"/>
    <property type="match status" value="1"/>
</dbReference>
<dbReference type="RefSeq" id="WP_121795490.1">
    <property type="nucleotide sequence ID" value="NZ_RDBF01000016.1"/>
</dbReference>
<sequence>MTALLFPFNVPVLSDGVVTLRAHTPDDVDPMCQMANDPDMRRWTAIPVPNTREDSARFALEVIPEGWNTGKGMFWAIEAEGRYAGNVDVRGEGPITDIGFALHPWARGRGYMRRAVDLAVEHAFTEGGKEVVHWKAHVGNEASLRVAHACGFTLHGTQPALLHERGRILDAWTGSRRFGDPPVPRTPWTSAELDAGPVRLRPYRESDAERLTEAFADPLLRHWLDGIANPYTLANARATIAHAIWKAATGQSCVWVVADPNSDELLGNVSIMDLRGNPWNDAGELGYWLHPSARGRGLMTVAVRAAVEYALDAAGLDRRRLSCYAAAGNTASRRVAEAAGFTEFGVQRAAERLGDGSYDDLVGYELLR</sequence>
<accession>A0A3L8PIW2</accession>
<evidence type="ECO:0000259" key="4">
    <source>
        <dbReference type="PROSITE" id="PS51186"/>
    </source>
</evidence>
<protein>
    <submittedName>
        <fullName evidence="5">N-acetyltransferase</fullName>
    </submittedName>
</protein>
<dbReference type="Gene3D" id="3.40.630.30">
    <property type="match status" value="2"/>
</dbReference>
<dbReference type="GO" id="GO:0016747">
    <property type="term" value="F:acyltransferase activity, transferring groups other than amino-acyl groups"/>
    <property type="evidence" value="ECO:0007669"/>
    <property type="project" value="InterPro"/>
</dbReference>
<dbReference type="CDD" id="cd04301">
    <property type="entry name" value="NAT_SF"/>
    <property type="match status" value="1"/>
</dbReference>
<organism evidence="5 6">
    <name type="scientific">Aeromicrobium phragmitis</name>
    <dbReference type="NCBI Taxonomy" id="2478914"/>
    <lineage>
        <taxon>Bacteria</taxon>
        <taxon>Bacillati</taxon>
        <taxon>Actinomycetota</taxon>
        <taxon>Actinomycetes</taxon>
        <taxon>Propionibacteriales</taxon>
        <taxon>Nocardioidaceae</taxon>
        <taxon>Aeromicrobium</taxon>
    </lineage>
</organism>
<proteinExistence type="inferred from homology"/>
<dbReference type="PANTHER" id="PTHR43792:SF8">
    <property type="entry name" value="[RIBOSOMAL PROTEIN US5]-ALANINE N-ACETYLTRANSFERASE"/>
    <property type="match status" value="1"/>
</dbReference>
<dbReference type="InterPro" id="IPR000182">
    <property type="entry name" value="GNAT_dom"/>
</dbReference>
<keyword evidence="6" id="KW-1185">Reference proteome</keyword>
<feature type="domain" description="N-acetyltransferase" evidence="4">
    <location>
        <begin position="198"/>
        <end position="368"/>
    </location>
</feature>
<comment type="caution">
    <text evidence="5">The sequence shown here is derived from an EMBL/GenBank/DDBJ whole genome shotgun (WGS) entry which is preliminary data.</text>
</comment>
<gene>
    <name evidence="5" type="ORF">D9V41_15470</name>
</gene>
<name>A0A3L8PIW2_9ACTN</name>
<keyword evidence="2" id="KW-0012">Acyltransferase</keyword>
<dbReference type="SUPFAM" id="SSF55729">
    <property type="entry name" value="Acyl-CoA N-acyltransferases (Nat)"/>
    <property type="match status" value="2"/>
</dbReference>
<dbReference type="PROSITE" id="PS51186">
    <property type="entry name" value="GNAT"/>
    <property type="match status" value="2"/>
</dbReference>
<dbReference type="InterPro" id="IPR016181">
    <property type="entry name" value="Acyl_CoA_acyltransferase"/>
</dbReference>
<evidence type="ECO:0000313" key="6">
    <source>
        <dbReference type="Proteomes" id="UP000282515"/>
    </source>
</evidence>
<dbReference type="Proteomes" id="UP000282515">
    <property type="component" value="Unassembled WGS sequence"/>
</dbReference>
<feature type="domain" description="N-acetyltransferase" evidence="4">
    <location>
        <begin position="18"/>
        <end position="179"/>
    </location>
</feature>
<dbReference type="Pfam" id="PF13302">
    <property type="entry name" value="Acetyltransf_3"/>
    <property type="match status" value="2"/>
</dbReference>
<dbReference type="OrthoDB" id="9795188at2"/>